<proteinExistence type="predicted"/>
<evidence type="ECO:0000313" key="1">
    <source>
        <dbReference type="EMBL" id="KAK7272341.1"/>
    </source>
</evidence>
<protein>
    <submittedName>
        <fullName evidence="1">Uncharacterized protein</fullName>
    </submittedName>
</protein>
<reference evidence="1 2" key="1">
    <citation type="submission" date="2024-01" db="EMBL/GenBank/DDBJ databases">
        <title>The genomes of 5 underutilized Papilionoideae crops provide insights into root nodulation and disease resistance.</title>
        <authorList>
            <person name="Yuan L."/>
        </authorList>
    </citation>
    <scope>NUCLEOTIDE SEQUENCE [LARGE SCALE GENOMIC DNA]</scope>
    <source>
        <strain evidence="1">LY-2023</strain>
        <tissue evidence="1">Leaf</tissue>
    </source>
</reference>
<sequence length="130" mass="14507">MMAIPETHKLVEKSQVGIAATLDYPMTTTSLPLSFLDLPWNLKDLDHLVPKLTFTTLHDHDDDTFIFPLVALQTMVFPNHGLCIAITYCHMMGDAYVAITSPSLGLPFVEAMELTCLLWKSQRLAMIGKS</sequence>
<dbReference type="Gene3D" id="3.30.559.10">
    <property type="entry name" value="Chloramphenicol acetyltransferase-like domain"/>
    <property type="match status" value="1"/>
</dbReference>
<comment type="caution">
    <text evidence="1">The sequence shown here is derived from an EMBL/GenBank/DDBJ whole genome shotgun (WGS) entry which is preliminary data.</text>
</comment>
<evidence type="ECO:0000313" key="2">
    <source>
        <dbReference type="Proteomes" id="UP001359559"/>
    </source>
</evidence>
<dbReference type="InterPro" id="IPR023213">
    <property type="entry name" value="CAT-like_dom_sf"/>
</dbReference>
<dbReference type="EMBL" id="JAYKXN010000007">
    <property type="protein sequence ID" value="KAK7272341.1"/>
    <property type="molecule type" value="Genomic_DNA"/>
</dbReference>
<dbReference type="AlphaFoldDB" id="A0AAN9FDT6"/>
<keyword evidence="2" id="KW-1185">Reference proteome</keyword>
<organism evidence="1 2">
    <name type="scientific">Clitoria ternatea</name>
    <name type="common">Butterfly pea</name>
    <dbReference type="NCBI Taxonomy" id="43366"/>
    <lineage>
        <taxon>Eukaryota</taxon>
        <taxon>Viridiplantae</taxon>
        <taxon>Streptophyta</taxon>
        <taxon>Embryophyta</taxon>
        <taxon>Tracheophyta</taxon>
        <taxon>Spermatophyta</taxon>
        <taxon>Magnoliopsida</taxon>
        <taxon>eudicotyledons</taxon>
        <taxon>Gunneridae</taxon>
        <taxon>Pentapetalae</taxon>
        <taxon>rosids</taxon>
        <taxon>fabids</taxon>
        <taxon>Fabales</taxon>
        <taxon>Fabaceae</taxon>
        <taxon>Papilionoideae</taxon>
        <taxon>50 kb inversion clade</taxon>
        <taxon>NPAAA clade</taxon>
        <taxon>indigoferoid/millettioid clade</taxon>
        <taxon>Phaseoleae</taxon>
        <taxon>Clitoria</taxon>
    </lineage>
</organism>
<gene>
    <name evidence="1" type="ORF">RJT34_28865</name>
</gene>
<dbReference type="Proteomes" id="UP001359559">
    <property type="component" value="Unassembled WGS sequence"/>
</dbReference>
<name>A0AAN9FDT6_CLITE</name>
<accession>A0AAN9FDT6</accession>